<name>A2ST57_METLZ</name>
<comment type="subunit">
    <text evidence="17">Homotetramer.</text>
</comment>
<dbReference type="STRING" id="410358.Mlab_1346"/>
<dbReference type="InterPro" id="IPR036652">
    <property type="entry name" value="YjeF_N_dom_sf"/>
</dbReference>
<keyword evidence="21" id="KW-0418">Kinase</keyword>
<accession>A2ST57</accession>
<evidence type="ECO:0000256" key="15">
    <source>
        <dbReference type="ARBA" id="ARBA00048238"/>
    </source>
</evidence>
<comment type="catalytic activity">
    <reaction evidence="1 18">
        <text>(6R)-NADHX = (6S)-NADHX</text>
        <dbReference type="Rhea" id="RHEA:32215"/>
        <dbReference type="ChEBI" id="CHEBI:64074"/>
        <dbReference type="ChEBI" id="CHEBI:64075"/>
        <dbReference type="EC" id="5.1.99.6"/>
    </reaction>
</comment>
<dbReference type="Gene3D" id="3.40.1190.20">
    <property type="match status" value="1"/>
</dbReference>
<keyword evidence="21" id="KW-0808">Transferase</keyword>
<feature type="binding site" evidence="17">
    <location>
        <position position="400"/>
    </location>
    <ligand>
        <name>(6S)-NADPHX</name>
        <dbReference type="ChEBI" id="CHEBI:64076"/>
    </ligand>
</feature>
<sequence length="458" mass="47236">MMRDLVQFELSGVVSPETMRVVDNNADDYGISAAQRMESAGSVLAAAVRSECPASVLILCGTGNNGGDGFVCARHLAKEYSVKVIFTGEPKTPEARAAFSSLDGCPVELASSWSAEDFSADVIVDALLGTGASLPLKEPYASLVGLMNEAKGRVLACDMPTPGGRADRVIAFHLAKTEGAEVYSIGIPFGAEVFCGKGDLLSVPKKPAGAHKGWAGYVLVIGGGPYQGAPFLAGTAALRSGADVVRVAAPVDGFMPDLILERLPGNKVGKEHLTRLLALAENAGVVIAGPGLGADPESLEVASQVVSAAKRAVVDADLLRNPLPKAREQTIYTPHAGEFARVFCPVPEKLGERGIIVREAAKRAGGTVLLKGAVDVISDGSRVKFNRSGAPGMTTGGTGDVLSGVCGGLLARMDAFEAACAAVHAAGLAGELADEDTGDGLIATDLLRHLAYIVYKEK</sequence>
<comment type="cofactor">
    <cofactor evidence="18">
        <name>K(+)</name>
        <dbReference type="ChEBI" id="CHEBI:29103"/>
    </cofactor>
    <text evidence="18">Binds 1 potassium ion per subunit.</text>
</comment>
<dbReference type="GO" id="GO:0046496">
    <property type="term" value="P:nicotinamide nucleotide metabolic process"/>
    <property type="evidence" value="ECO:0007669"/>
    <property type="project" value="UniProtKB-UniRule"/>
</dbReference>
<dbReference type="GO" id="GO:0016301">
    <property type="term" value="F:kinase activity"/>
    <property type="evidence" value="ECO:0007669"/>
    <property type="project" value="UniProtKB-KW"/>
</dbReference>
<dbReference type="InterPro" id="IPR000631">
    <property type="entry name" value="CARKD"/>
</dbReference>
<feature type="binding site" evidence="17">
    <location>
        <position position="229"/>
    </location>
    <ligand>
        <name>(6S)-NADPHX</name>
        <dbReference type="ChEBI" id="CHEBI:64076"/>
    </ligand>
</feature>
<organism evidence="21 22">
    <name type="scientific">Methanocorpusculum labreanum (strain ATCC 43576 / DSM 4855 / Z)</name>
    <dbReference type="NCBI Taxonomy" id="410358"/>
    <lineage>
        <taxon>Archaea</taxon>
        <taxon>Methanobacteriati</taxon>
        <taxon>Methanobacteriota</taxon>
        <taxon>Stenosarchaea group</taxon>
        <taxon>Methanomicrobia</taxon>
        <taxon>Methanomicrobiales</taxon>
        <taxon>Methanocorpusculaceae</taxon>
        <taxon>Methanocorpusculum</taxon>
    </lineage>
</organism>
<feature type="binding site" evidence="17">
    <location>
        <position position="291"/>
    </location>
    <ligand>
        <name>(6S)-NADPHX</name>
        <dbReference type="ChEBI" id="CHEBI:64076"/>
    </ligand>
</feature>
<dbReference type="InterPro" id="IPR030677">
    <property type="entry name" value="Nnr"/>
</dbReference>
<dbReference type="HOGENOM" id="CLU_024853_4_1_2"/>
<dbReference type="PROSITE" id="PS51385">
    <property type="entry name" value="YJEF_N"/>
    <property type="match status" value="1"/>
</dbReference>
<evidence type="ECO:0000256" key="9">
    <source>
        <dbReference type="ARBA" id="ARBA00022958"/>
    </source>
</evidence>
<keyword evidence="6 17" id="KW-0547">Nucleotide-binding</keyword>
<dbReference type="GO" id="GO:0046872">
    <property type="term" value="F:metal ion binding"/>
    <property type="evidence" value="ECO:0007669"/>
    <property type="project" value="UniProtKB-UniRule"/>
</dbReference>
<feature type="domain" description="YjeF N-terminal" evidence="20">
    <location>
        <begin position="19"/>
        <end position="193"/>
    </location>
</feature>
<dbReference type="SUPFAM" id="SSF64153">
    <property type="entry name" value="YjeF N-terminal domain-like"/>
    <property type="match status" value="1"/>
</dbReference>
<dbReference type="NCBIfam" id="TIGR00197">
    <property type="entry name" value="yjeF_nterm"/>
    <property type="match status" value="1"/>
</dbReference>
<dbReference type="HAMAP" id="MF_01965">
    <property type="entry name" value="NADHX_dehydratase"/>
    <property type="match status" value="1"/>
</dbReference>
<dbReference type="PANTHER" id="PTHR12592:SF0">
    <property type="entry name" value="ATP-DEPENDENT (S)-NAD(P)H-HYDRATE DEHYDRATASE"/>
    <property type="match status" value="1"/>
</dbReference>
<proteinExistence type="inferred from homology"/>
<feature type="domain" description="YjeF C-terminal" evidence="19">
    <location>
        <begin position="195"/>
        <end position="457"/>
    </location>
</feature>
<comment type="catalytic activity">
    <reaction evidence="2 18">
        <text>(6R)-NADPHX = (6S)-NADPHX</text>
        <dbReference type="Rhea" id="RHEA:32227"/>
        <dbReference type="ChEBI" id="CHEBI:64076"/>
        <dbReference type="ChEBI" id="CHEBI:64077"/>
        <dbReference type="EC" id="5.1.99.6"/>
    </reaction>
</comment>
<keyword evidence="22" id="KW-1185">Reference proteome</keyword>
<evidence type="ECO:0000256" key="3">
    <source>
        <dbReference type="ARBA" id="ARBA00006001"/>
    </source>
</evidence>
<keyword evidence="13" id="KW-0511">Multifunctional enzyme</keyword>
<evidence type="ECO:0000259" key="19">
    <source>
        <dbReference type="PROSITE" id="PS51383"/>
    </source>
</evidence>
<dbReference type="GO" id="GO:0005524">
    <property type="term" value="F:ATP binding"/>
    <property type="evidence" value="ECO:0007669"/>
    <property type="project" value="UniProtKB-UniRule"/>
</dbReference>
<dbReference type="GO" id="GO:0110051">
    <property type="term" value="P:metabolite repair"/>
    <property type="evidence" value="ECO:0007669"/>
    <property type="project" value="TreeGrafter"/>
</dbReference>
<comment type="cofactor">
    <cofactor evidence="17">
        <name>Mg(2+)</name>
        <dbReference type="ChEBI" id="CHEBI:18420"/>
    </cofactor>
</comment>
<feature type="binding site" evidence="17">
    <location>
        <position position="399"/>
    </location>
    <ligand>
        <name>AMP</name>
        <dbReference type="ChEBI" id="CHEBI:456215"/>
    </ligand>
</feature>
<dbReference type="EMBL" id="CP000559">
    <property type="protein sequence ID" value="ABN07513.1"/>
    <property type="molecule type" value="Genomic_DNA"/>
</dbReference>
<dbReference type="CDD" id="cd01171">
    <property type="entry name" value="YXKO-related"/>
    <property type="match status" value="1"/>
</dbReference>
<dbReference type="AlphaFoldDB" id="A2ST57"/>
<evidence type="ECO:0000256" key="17">
    <source>
        <dbReference type="HAMAP-Rule" id="MF_01965"/>
    </source>
</evidence>
<evidence type="ECO:0000256" key="16">
    <source>
        <dbReference type="ARBA" id="ARBA00049209"/>
    </source>
</evidence>
<evidence type="ECO:0000256" key="5">
    <source>
        <dbReference type="ARBA" id="ARBA00022723"/>
    </source>
</evidence>
<evidence type="ECO:0000256" key="6">
    <source>
        <dbReference type="ARBA" id="ARBA00022741"/>
    </source>
</evidence>
<comment type="caution">
    <text evidence="17">Lacks conserved residue(s) required for the propagation of feature annotation.</text>
</comment>
<dbReference type="eggNOG" id="arCOG00018">
    <property type="taxonomic scope" value="Archaea"/>
</dbReference>
<feature type="binding site" evidence="17">
    <location>
        <position position="335"/>
    </location>
    <ligand>
        <name>(6S)-NADPHX</name>
        <dbReference type="ChEBI" id="CHEBI:64076"/>
    </ligand>
</feature>
<protein>
    <recommendedName>
        <fullName evidence="17">ADP-dependent (S)-NAD(P)H-hydrate dehydratase</fullName>
        <ecNumber evidence="17">4.2.1.136</ecNumber>
    </recommendedName>
    <alternativeName>
        <fullName evidence="17">ADP-dependent NAD(P)HX dehydratase</fullName>
    </alternativeName>
</protein>
<evidence type="ECO:0000256" key="7">
    <source>
        <dbReference type="ARBA" id="ARBA00022840"/>
    </source>
</evidence>
<reference evidence="21 22" key="1">
    <citation type="journal article" date="2009" name="Stand. Genomic Sci.">
        <title>Complete genome sequence of Methanocorpusculum labreanum type strain Z.</title>
        <authorList>
            <person name="Anderson I.J."/>
            <person name="Sieprawska-Lupa M."/>
            <person name="Goltsman E."/>
            <person name="Lapidus A."/>
            <person name="Copeland A."/>
            <person name="Glavina Del Rio T."/>
            <person name="Tice H."/>
            <person name="Dalin E."/>
            <person name="Barry K."/>
            <person name="Pitluck S."/>
            <person name="Hauser L."/>
            <person name="Land M."/>
            <person name="Lucas S."/>
            <person name="Richardson P."/>
            <person name="Whitman W.B."/>
            <person name="Kyrpides N.C."/>
        </authorList>
    </citation>
    <scope>NUCLEOTIDE SEQUENCE [LARGE SCALE GENOMIC DNA]</scope>
    <source>
        <strain evidence="22">ATCC 43576 / DSM 4855 / Z</strain>
    </source>
</reference>
<dbReference type="Pfam" id="PF03853">
    <property type="entry name" value="YjeF_N"/>
    <property type="match status" value="1"/>
</dbReference>
<comment type="function">
    <text evidence="14 18">Bifunctional enzyme that catalyzes the epimerization of the S- and R-forms of NAD(P)HX and the dehydration of the S-form of NAD(P)HX at the expense of ADP, which is converted to AMP. This allows the repair of both epimers of NAD(P)HX, a damaged form of NAD(P)H that is a result of enzymatic or heat-dependent hydration.</text>
</comment>
<keyword evidence="11 18" id="KW-0413">Isomerase</keyword>
<comment type="similarity">
    <text evidence="17">Belongs to the NnrD/CARKD family.</text>
</comment>
<comment type="function">
    <text evidence="17">Catalyzes the dehydration of the S-form of NAD(P)HX at the expense of ADP, which is converted to AMP. Together with NAD(P)HX epimerase, which catalyzes the epimerization of the S- and R-forms, the enzyme allows the repair of both epimers of NAD(P)HX, a damaged form of NAD(P)H that is a result of enzymatic or heat-dependent hydration.</text>
</comment>
<evidence type="ECO:0000256" key="13">
    <source>
        <dbReference type="ARBA" id="ARBA00023268"/>
    </source>
</evidence>
<evidence type="ECO:0000259" key="20">
    <source>
        <dbReference type="PROSITE" id="PS51385"/>
    </source>
</evidence>
<gene>
    <name evidence="17" type="primary">nnrD</name>
    <name evidence="21" type="ordered locus">Mlab_1346</name>
</gene>
<evidence type="ECO:0000313" key="22">
    <source>
        <dbReference type="Proteomes" id="UP000000365"/>
    </source>
</evidence>
<dbReference type="GO" id="GO:0052855">
    <property type="term" value="F:ADP-dependent NAD(P)H-hydrate dehydratase activity"/>
    <property type="evidence" value="ECO:0007669"/>
    <property type="project" value="UniProtKB-UniRule"/>
</dbReference>
<dbReference type="GeneID" id="4794398"/>
<dbReference type="KEGG" id="mla:Mlab_1346"/>
<keyword evidence="5 18" id="KW-0479">Metal-binding</keyword>
<evidence type="ECO:0000256" key="2">
    <source>
        <dbReference type="ARBA" id="ARBA00000909"/>
    </source>
</evidence>
<dbReference type="PIRSF" id="PIRSF017184">
    <property type="entry name" value="Nnr"/>
    <property type="match status" value="1"/>
</dbReference>
<evidence type="ECO:0000256" key="10">
    <source>
        <dbReference type="ARBA" id="ARBA00023027"/>
    </source>
</evidence>
<dbReference type="Pfam" id="PF01256">
    <property type="entry name" value="Carb_kinase"/>
    <property type="match status" value="1"/>
</dbReference>
<evidence type="ECO:0000256" key="18">
    <source>
        <dbReference type="PIRNR" id="PIRNR017184"/>
    </source>
</evidence>
<dbReference type="InterPro" id="IPR029056">
    <property type="entry name" value="Ribokinase-like"/>
</dbReference>
<evidence type="ECO:0000256" key="8">
    <source>
        <dbReference type="ARBA" id="ARBA00022857"/>
    </source>
</evidence>
<dbReference type="SUPFAM" id="SSF53613">
    <property type="entry name" value="Ribokinase-like"/>
    <property type="match status" value="1"/>
</dbReference>
<evidence type="ECO:0000256" key="11">
    <source>
        <dbReference type="ARBA" id="ARBA00023235"/>
    </source>
</evidence>
<keyword evidence="8 17" id="KW-0521">NADP</keyword>
<dbReference type="RefSeq" id="WP_011833716.1">
    <property type="nucleotide sequence ID" value="NC_008942.1"/>
</dbReference>
<keyword evidence="10 17" id="KW-0520">NAD</keyword>
<dbReference type="InterPro" id="IPR004443">
    <property type="entry name" value="YjeF_N_dom"/>
</dbReference>
<dbReference type="GO" id="GO:0052856">
    <property type="term" value="F:NAD(P)HX epimerase activity"/>
    <property type="evidence" value="ECO:0007669"/>
    <property type="project" value="UniProtKB-EC"/>
</dbReference>
<dbReference type="NCBIfam" id="TIGR00196">
    <property type="entry name" value="yjeF_cterm"/>
    <property type="match status" value="1"/>
</dbReference>
<evidence type="ECO:0000256" key="4">
    <source>
        <dbReference type="ARBA" id="ARBA00009524"/>
    </source>
</evidence>
<evidence type="ECO:0000256" key="12">
    <source>
        <dbReference type="ARBA" id="ARBA00023239"/>
    </source>
</evidence>
<evidence type="ECO:0000256" key="1">
    <source>
        <dbReference type="ARBA" id="ARBA00000013"/>
    </source>
</evidence>
<comment type="catalytic activity">
    <reaction evidence="15 17 18">
        <text>(6S)-NADHX + ADP = AMP + phosphate + NADH + H(+)</text>
        <dbReference type="Rhea" id="RHEA:32223"/>
        <dbReference type="ChEBI" id="CHEBI:15378"/>
        <dbReference type="ChEBI" id="CHEBI:43474"/>
        <dbReference type="ChEBI" id="CHEBI:57945"/>
        <dbReference type="ChEBI" id="CHEBI:64074"/>
        <dbReference type="ChEBI" id="CHEBI:456215"/>
        <dbReference type="ChEBI" id="CHEBI:456216"/>
        <dbReference type="EC" id="4.2.1.136"/>
    </reaction>
</comment>
<evidence type="ECO:0000313" key="21">
    <source>
        <dbReference type="EMBL" id="ABN07513.1"/>
    </source>
</evidence>
<dbReference type="PANTHER" id="PTHR12592">
    <property type="entry name" value="ATP-DEPENDENT (S)-NAD(P)H-HYDRATE DEHYDRATASE FAMILY MEMBER"/>
    <property type="match status" value="1"/>
</dbReference>
<comment type="catalytic activity">
    <reaction evidence="16 17 18">
        <text>(6S)-NADPHX + ADP = AMP + phosphate + NADPH + H(+)</text>
        <dbReference type="Rhea" id="RHEA:32235"/>
        <dbReference type="ChEBI" id="CHEBI:15378"/>
        <dbReference type="ChEBI" id="CHEBI:43474"/>
        <dbReference type="ChEBI" id="CHEBI:57783"/>
        <dbReference type="ChEBI" id="CHEBI:64076"/>
        <dbReference type="ChEBI" id="CHEBI:456215"/>
        <dbReference type="ChEBI" id="CHEBI:456216"/>
        <dbReference type="EC" id="4.2.1.136"/>
    </reaction>
</comment>
<keyword evidence="12 17" id="KW-0456">Lyase</keyword>
<comment type="similarity">
    <text evidence="3 18">In the N-terminal section; belongs to the NnrE/AIBP family.</text>
</comment>
<dbReference type="PROSITE" id="PS51383">
    <property type="entry name" value="YJEF_C_3"/>
    <property type="match status" value="1"/>
</dbReference>
<dbReference type="Proteomes" id="UP000000365">
    <property type="component" value="Chromosome"/>
</dbReference>
<dbReference type="Gene3D" id="3.40.50.10260">
    <property type="entry name" value="YjeF N-terminal domain"/>
    <property type="match status" value="1"/>
</dbReference>
<evidence type="ECO:0000256" key="14">
    <source>
        <dbReference type="ARBA" id="ARBA00025153"/>
    </source>
</evidence>
<dbReference type="EC" id="4.2.1.136" evidence="17"/>
<keyword evidence="7 17" id="KW-0067">ATP-binding</keyword>
<keyword evidence="9 18" id="KW-0630">Potassium</keyword>
<comment type="similarity">
    <text evidence="4 18">In the C-terminal section; belongs to the NnrD/CARKD family.</text>
</comment>